<proteinExistence type="predicted"/>
<name>A0ACB1ATX3_MELEN</name>
<organism evidence="1 2">
    <name type="scientific">Meloidogyne enterolobii</name>
    <name type="common">Root-knot nematode worm</name>
    <name type="synonym">Meloidogyne mayaguensis</name>
    <dbReference type="NCBI Taxonomy" id="390850"/>
    <lineage>
        <taxon>Eukaryota</taxon>
        <taxon>Metazoa</taxon>
        <taxon>Ecdysozoa</taxon>
        <taxon>Nematoda</taxon>
        <taxon>Chromadorea</taxon>
        <taxon>Rhabditida</taxon>
        <taxon>Tylenchina</taxon>
        <taxon>Tylenchomorpha</taxon>
        <taxon>Tylenchoidea</taxon>
        <taxon>Meloidogynidae</taxon>
        <taxon>Meloidogyninae</taxon>
        <taxon>Meloidogyne</taxon>
    </lineage>
</organism>
<evidence type="ECO:0000313" key="1">
    <source>
        <dbReference type="EMBL" id="CAK5098664.1"/>
    </source>
</evidence>
<dbReference type="EMBL" id="CAVMJV010000104">
    <property type="protein sequence ID" value="CAK5098664.1"/>
    <property type="molecule type" value="Genomic_DNA"/>
</dbReference>
<dbReference type="Proteomes" id="UP001497535">
    <property type="component" value="Unassembled WGS sequence"/>
</dbReference>
<accession>A0ACB1ATX3</accession>
<protein>
    <submittedName>
        <fullName evidence="1">Uncharacterized protein</fullName>
    </submittedName>
</protein>
<keyword evidence="2" id="KW-1185">Reference proteome</keyword>
<comment type="caution">
    <text evidence="1">The sequence shown here is derived from an EMBL/GenBank/DDBJ whole genome shotgun (WGS) entry which is preliminary data.</text>
</comment>
<reference evidence="1" key="1">
    <citation type="submission" date="2023-11" db="EMBL/GenBank/DDBJ databases">
        <authorList>
            <person name="Poullet M."/>
        </authorList>
    </citation>
    <scope>NUCLEOTIDE SEQUENCE</scope>
    <source>
        <strain evidence="1">E1834</strain>
    </source>
</reference>
<sequence length="54" mass="6351">MWLYLFLPVFAFSTFIPITFLLFCFILFILHSALHSFFFILLLLTCTTLLCSPL</sequence>
<evidence type="ECO:0000313" key="2">
    <source>
        <dbReference type="Proteomes" id="UP001497535"/>
    </source>
</evidence>
<gene>
    <name evidence="1" type="ORF">MENTE1834_LOCUS41658</name>
</gene>